<feature type="domain" description="Protein kinase" evidence="21">
    <location>
        <begin position="864"/>
        <end position="1089"/>
    </location>
</feature>
<evidence type="ECO:0000256" key="13">
    <source>
        <dbReference type="ARBA" id="ARBA00022989"/>
    </source>
</evidence>
<evidence type="ECO:0000256" key="8">
    <source>
        <dbReference type="ARBA" id="ARBA00022692"/>
    </source>
</evidence>
<proteinExistence type="inferred from homology"/>
<evidence type="ECO:0000256" key="6">
    <source>
        <dbReference type="ARBA" id="ARBA00022527"/>
    </source>
</evidence>
<evidence type="ECO:0000256" key="10">
    <source>
        <dbReference type="ARBA" id="ARBA00022741"/>
    </source>
</evidence>
<dbReference type="Pfam" id="PF07714">
    <property type="entry name" value="PK_Tyr_Ser-Thr"/>
    <property type="match status" value="3"/>
</dbReference>
<dbReference type="SMART" id="SM00220">
    <property type="entry name" value="S_TKc"/>
    <property type="match status" value="1"/>
</dbReference>
<keyword evidence="5" id="KW-1003">Cell membrane</keyword>
<keyword evidence="7" id="KW-0808">Transferase</keyword>
<dbReference type="InterPro" id="IPR000719">
    <property type="entry name" value="Prot_kinase_dom"/>
</dbReference>
<dbReference type="PROSITE" id="PS00108">
    <property type="entry name" value="PROTEIN_KINASE_ST"/>
    <property type="match status" value="1"/>
</dbReference>
<dbReference type="InterPro" id="IPR024788">
    <property type="entry name" value="Malectin-like_Carb-bd_dom"/>
</dbReference>
<comment type="similarity">
    <text evidence="2">In the N-terminal section; belongs to the leguminous lectin family.</text>
</comment>
<dbReference type="PROSITE" id="PS50011">
    <property type="entry name" value="PROTEIN_KINASE_DOM"/>
    <property type="match status" value="2"/>
</dbReference>
<dbReference type="Pfam" id="PF12819">
    <property type="entry name" value="Malectin_like"/>
    <property type="match status" value="1"/>
</dbReference>
<comment type="caution">
    <text evidence="22">The sequence shown here is derived from an EMBL/GenBank/DDBJ whole genome shotgun (WGS) entry which is preliminary data.</text>
</comment>
<feature type="chain" id="PRO_5043697864" description="non-specific serine/threonine protein kinase" evidence="20">
    <location>
        <begin position="23"/>
        <end position="1089"/>
    </location>
</feature>
<dbReference type="EC" id="2.7.11.1" evidence="4"/>
<keyword evidence="6" id="KW-0723">Serine/threonine-protein kinase</keyword>
<dbReference type="GO" id="GO:0002229">
    <property type="term" value="P:defense response to oomycetes"/>
    <property type="evidence" value="ECO:0007669"/>
    <property type="project" value="UniProtKB-ARBA"/>
</dbReference>
<comment type="subcellular location">
    <subcellularLocation>
        <location evidence="1">Cell membrane</location>
        <topology evidence="1">Single-pass type I membrane protein</topology>
    </subcellularLocation>
</comment>
<keyword evidence="13" id="KW-1133">Transmembrane helix</keyword>
<protein>
    <recommendedName>
        <fullName evidence="4">non-specific serine/threonine protein kinase</fullName>
        <ecNumber evidence="4">2.7.11.1</ecNumber>
    </recommendedName>
</protein>
<keyword evidence="15" id="KW-0675">Receptor</keyword>
<keyword evidence="12 19" id="KW-0067">ATP-binding</keyword>
<evidence type="ECO:0000256" key="5">
    <source>
        <dbReference type="ARBA" id="ARBA00022475"/>
    </source>
</evidence>
<evidence type="ECO:0000256" key="7">
    <source>
        <dbReference type="ARBA" id="ARBA00022679"/>
    </source>
</evidence>
<evidence type="ECO:0000256" key="11">
    <source>
        <dbReference type="ARBA" id="ARBA00022777"/>
    </source>
</evidence>
<keyword evidence="23" id="KW-1185">Reference proteome</keyword>
<dbReference type="GO" id="GO:0005886">
    <property type="term" value="C:plasma membrane"/>
    <property type="evidence" value="ECO:0007669"/>
    <property type="project" value="UniProtKB-SubCell"/>
</dbReference>
<dbReference type="InterPro" id="IPR001245">
    <property type="entry name" value="Ser-Thr/Tyr_kinase_cat_dom"/>
</dbReference>
<evidence type="ECO:0000256" key="1">
    <source>
        <dbReference type="ARBA" id="ARBA00004251"/>
    </source>
</evidence>
<dbReference type="InterPro" id="IPR008271">
    <property type="entry name" value="Ser/Thr_kinase_AS"/>
</dbReference>
<comment type="similarity">
    <text evidence="3">In the C-terminal section; belongs to the protein kinase superfamily. Ser/Thr protein kinase family.</text>
</comment>
<sequence>MILHPISIGLLFLCFLNTFTAGADNPTHFTGDVSINCGSSVTSAASNGREWLGDERRKFSSLLQIKGSSTTSSVIQKSISADPVPYKTARVSLSQFSYSFQVNQGQKILRLHFNPVSYRGFKRFRDLFTVEAGPFTLLSNFSASLTADALGVKSFSKEFCLHIEENQQFNIIFSSSNSETKDSTYAFINGIEIISVPSTLSHFHDIGLPVVGQKSLVYVENSTALEIIHRLIMKKDSVSSSDDFSDMFGMWGTVPKQEPNKINNITWKIPVDVGFRYLVRLHFSKLGLKMAESGGLIFNVVINEMIANTNIDMVKERDDSSPWYREYIVMMKGRKQEGKRDLLICLQSNDEVTDGPVKGFEIFKLSNPDNSLASPNPLPSAPDSPYRTIQNLFTVFGQRNVIVNIAVIIIAAVNIFVHVIGQIWEASSSSTEEENKPSARAERLCRRFSLAEIQLATRNFSDALLIGRGGFGKVYKGLIDNGRDTVAIKRLKSNSNQGAHEFLTEIETLSELRHVNLVSLIGYCNEQGAMILVYEYMACGTLADHLYKLARGSNSCSSLTWKQRLNICIGASRGLDYLHTGHSLIHRDVKASNILLDDNFIAKVSDFGLAKHENKGKLQSHVSTKVKGTYGYLDPYYFNTCKLTRKSDTYAFGVVLLEVLCGRPAMDPRLGEDERVLTKWARENISKGKVDQIVASGLRGEISEESRKTFVGVAERCLHDEPKKRPTMAQVVLQLQFALEQQESPSSSVINEITCDMDVIPPSNDEINSLVSSGQLTMASTKGQTSTPSLKEQAISKMVNAETPSGSKDGRKGTISKPTRLWPWEIFWNRVKPSKKNELSISEICGTDINLLKFEWTTILAATNSFFHRIEQGGTATLYKAVLPTGKTVAVKRIPPYSMTGQNEFTHEVLSLAKLRHHNIIVLLGYCIYREERILVYEFMENGSLDTFLSGLPTIHRRLTPSDILLDSEMNPKIAGIAKSFGDPLDTITTLFIVGKGYISPEYALFGQFSVKSDVYSFGSIVLEIVCGRRSPQYATNSENISRIHYVREELLVDPRHPWPQRADLACISEHTDGLDSDATFEYDDTLQR</sequence>
<evidence type="ECO:0000256" key="9">
    <source>
        <dbReference type="ARBA" id="ARBA00022729"/>
    </source>
</evidence>
<dbReference type="Gene3D" id="2.60.120.430">
    <property type="entry name" value="Galactose-binding lectin"/>
    <property type="match status" value="2"/>
</dbReference>
<evidence type="ECO:0000256" key="2">
    <source>
        <dbReference type="ARBA" id="ARBA00008536"/>
    </source>
</evidence>
<evidence type="ECO:0000256" key="4">
    <source>
        <dbReference type="ARBA" id="ARBA00012513"/>
    </source>
</evidence>
<feature type="domain" description="Protein kinase" evidence="21">
    <location>
        <begin position="460"/>
        <end position="737"/>
    </location>
</feature>
<evidence type="ECO:0000256" key="18">
    <source>
        <dbReference type="ARBA" id="ARBA00048679"/>
    </source>
</evidence>
<dbReference type="Gene3D" id="3.30.200.20">
    <property type="entry name" value="Phosphorylase Kinase, domain 1"/>
    <property type="match status" value="2"/>
</dbReference>
<evidence type="ECO:0000256" key="14">
    <source>
        <dbReference type="ARBA" id="ARBA00023136"/>
    </source>
</evidence>
<keyword evidence="9 20" id="KW-0732">Signal</keyword>
<accession>A0AAV6XT21</accession>
<evidence type="ECO:0000313" key="23">
    <source>
        <dbReference type="Proteomes" id="UP000826271"/>
    </source>
</evidence>
<gene>
    <name evidence="22" type="ORF">BUALT_Bualt04G0133700</name>
</gene>
<dbReference type="InterPro" id="IPR051824">
    <property type="entry name" value="LRR_Rcpt-Like_S/T_Kinase"/>
</dbReference>
<dbReference type="GO" id="GO:0005524">
    <property type="term" value="F:ATP binding"/>
    <property type="evidence" value="ECO:0007669"/>
    <property type="project" value="UniProtKB-UniRule"/>
</dbReference>
<dbReference type="PANTHER" id="PTHR48006:SF102">
    <property type="entry name" value="LEUCINE-RICH REPEAT-CONTAINING PROTEIN DDB_G0281931-RELATED"/>
    <property type="match status" value="1"/>
</dbReference>
<dbReference type="FunFam" id="2.60.120.430:FF:000003">
    <property type="entry name" value="FERONIA receptor-like kinase"/>
    <property type="match status" value="1"/>
</dbReference>
<dbReference type="InterPro" id="IPR011009">
    <property type="entry name" value="Kinase-like_dom_sf"/>
</dbReference>
<evidence type="ECO:0000259" key="21">
    <source>
        <dbReference type="PROSITE" id="PS50011"/>
    </source>
</evidence>
<dbReference type="EMBL" id="WHWC01000004">
    <property type="protein sequence ID" value="KAG8384590.1"/>
    <property type="molecule type" value="Genomic_DNA"/>
</dbReference>
<dbReference type="PROSITE" id="PS00107">
    <property type="entry name" value="PROTEIN_KINASE_ATP"/>
    <property type="match status" value="1"/>
</dbReference>
<keyword evidence="8" id="KW-0812">Transmembrane</keyword>
<keyword evidence="14" id="KW-0472">Membrane</keyword>
<evidence type="ECO:0000256" key="17">
    <source>
        <dbReference type="ARBA" id="ARBA00047899"/>
    </source>
</evidence>
<dbReference type="Gene3D" id="1.10.510.10">
    <property type="entry name" value="Transferase(Phosphotransferase) domain 1"/>
    <property type="match status" value="2"/>
</dbReference>
<evidence type="ECO:0000256" key="16">
    <source>
        <dbReference type="ARBA" id="ARBA00023180"/>
    </source>
</evidence>
<organism evidence="22 23">
    <name type="scientific">Buddleja alternifolia</name>
    <dbReference type="NCBI Taxonomy" id="168488"/>
    <lineage>
        <taxon>Eukaryota</taxon>
        <taxon>Viridiplantae</taxon>
        <taxon>Streptophyta</taxon>
        <taxon>Embryophyta</taxon>
        <taxon>Tracheophyta</taxon>
        <taxon>Spermatophyta</taxon>
        <taxon>Magnoliopsida</taxon>
        <taxon>eudicotyledons</taxon>
        <taxon>Gunneridae</taxon>
        <taxon>Pentapetalae</taxon>
        <taxon>asterids</taxon>
        <taxon>lamiids</taxon>
        <taxon>Lamiales</taxon>
        <taxon>Scrophulariaceae</taxon>
        <taxon>Buddlejeae</taxon>
        <taxon>Buddleja</taxon>
    </lineage>
</organism>
<evidence type="ECO:0000313" key="22">
    <source>
        <dbReference type="EMBL" id="KAG8384590.1"/>
    </source>
</evidence>
<evidence type="ECO:0000256" key="19">
    <source>
        <dbReference type="PROSITE-ProRule" id="PRU10141"/>
    </source>
</evidence>
<dbReference type="InterPro" id="IPR017441">
    <property type="entry name" value="Protein_kinase_ATP_BS"/>
</dbReference>
<keyword evidence="11" id="KW-0418">Kinase</keyword>
<evidence type="ECO:0000256" key="15">
    <source>
        <dbReference type="ARBA" id="ARBA00023170"/>
    </source>
</evidence>
<dbReference type="PANTHER" id="PTHR48006">
    <property type="entry name" value="LEUCINE-RICH REPEAT-CONTAINING PROTEIN DDB_G0281931-RELATED"/>
    <property type="match status" value="1"/>
</dbReference>
<comment type="catalytic activity">
    <reaction evidence="18">
        <text>L-seryl-[protein] + ATP = O-phospho-L-seryl-[protein] + ADP + H(+)</text>
        <dbReference type="Rhea" id="RHEA:17989"/>
        <dbReference type="Rhea" id="RHEA-COMP:9863"/>
        <dbReference type="Rhea" id="RHEA-COMP:11604"/>
        <dbReference type="ChEBI" id="CHEBI:15378"/>
        <dbReference type="ChEBI" id="CHEBI:29999"/>
        <dbReference type="ChEBI" id="CHEBI:30616"/>
        <dbReference type="ChEBI" id="CHEBI:83421"/>
        <dbReference type="ChEBI" id="CHEBI:456216"/>
        <dbReference type="EC" id="2.7.11.1"/>
    </reaction>
</comment>
<evidence type="ECO:0000256" key="12">
    <source>
        <dbReference type="ARBA" id="ARBA00022840"/>
    </source>
</evidence>
<dbReference type="Proteomes" id="UP000826271">
    <property type="component" value="Unassembled WGS sequence"/>
</dbReference>
<dbReference type="FunFam" id="3.30.200.20:FF:000039">
    <property type="entry name" value="receptor-like protein kinase FERONIA"/>
    <property type="match status" value="1"/>
</dbReference>
<evidence type="ECO:0000256" key="20">
    <source>
        <dbReference type="SAM" id="SignalP"/>
    </source>
</evidence>
<dbReference type="GO" id="GO:0004674">
    <property type="term" value="F:protein serine/threonine kinase activity"/>
    <property type="evidence" value="ECO:0007669"/>
    <property type="project" value="UniProtKB-KW"/>
</dbReference>
<evidence type="ECO:0000256" key="3">
    <source>
        <dbReference type="ARBA" id="ARBA00010217"/>
    </source>
</evidence>
<feature type="signal peptide" evidence="20">
    <location>
        <begin position="1"/>
        <end position="22"/>
    </location>
</feature>
<name>A0AAV6XT21_9LAMI</name>
<keyword evidence="10 19" id="KW-0547">Nucleotide-binding</keyword>
<dbReference type="CDD" id="cd14066">
    <property type="entry name" value="STKc_IRAK"/>
    <property type="match status" value="1"/>
</dbReference>
<dbReference type="FunFam" id="1.10.510.10:FF:000240">
    <property type="entry name" value="Lectin-domain containing receptor kinase A4.3"/>
    <property type="match status" value="1"/>
</dbReference>
<keyword evidence="16" id="KW-0325">Glycoprotein</keyword>
<dbReference type="AlphaFoldDB" id="A0AAV6XT21"/>
<feature type="binding site" evidence="19">
    <location>
        <position position="489"/>
    </location>
    <ligand>
        <name>ATP</name>
        <dbReference type="ChEBI" id="CHEBI:30616"/>
    </ligand>
</feature>
<dbReference type="SUPFAM" id="SSF56112">
    <property type="entry name" value="Protein kinase-like (PK-like)"/>
    <property type="match status" value="2"/>
</dbReference>
<comment type="catalytic activity">
    <reaction evidence="17">
        <text>L-threonyl-[protein] + ATP = O-phospho-L-threonyl-[protein] + ADP + H(+)</text>
        <dbReference type="Rhea" id="RHEA:46608"/>
        <dbReference type="Rhea" id="RHEA-COMP:11060"/>
        <dbReference type="Rhea" id="RHEA-COMP:11605"/>
        <dbReference type="ChEBI" id="CHEBI:15378"/>
        <dbReference type="ChEBI" id="CHEBI:30013"/>
        <dbReference type="ChEBI" id="CHEBI:30616"/>
        <dbReference type="ChEBI" id="CHEBI:61977"/>
        <dbReference type="ChEBI" id="CHEBI:456216"/>
        <dbReference type="EC" id="2.7.11.1"/>
    </reaction>
</comment>
<reference evidence="22" key="1">
    <citation type="submission" date="2019-10" db="EMBL/GenBank/DDBJ databases">
        <authorList>
            <person name="Zhang R."/>
            <person name="Pan Y."/>
            <person name="Wang J."/>
            <person name="Ma R."/>
            <person name="Yu S."/>
        </authorList>
    </citation>
    <scope>NUCLEOTIDE SEQUENCE</scope>
    <source>
        <strain evidence="22">LA-IB0</strain>
        <tissue evidence="22">Leaf</tissue>
    </source>
</reference>